<gene>
    <name evidence="2" type="ORF">HID58_047753</name>
</gene>
<sequence>MIGFQWSRISTTLALPCWFLDRGGLGLQCLHHQRGKGSFNLVQGTSFFRLLASASRRGCSNAKVVASSPLDGSFIIVFELVAHGQSIKKQEGGDDMPGALIQTLKPTPMLPKRVPENTTRVNDDPVIAESSLDSPSQSPQPDEDASTRRNQLDGSELTSSDLRMYNGLRYRLPRTLIQAFTSSPSLLPLSRIKAELASSNVAPHINGFVACVEQPHHCEISKITLCQASTLFMADSFTLRPSPILLDRLLLIPYDVIYCN</sequence>
<protein>
    <submittedName>
        <fullName evidence="2">Uncharacterized protein</fullName>
    </submittedName>
</protein>
<organism evidence="2 3">
    <name type="scientific">Brassica napus</name>
    <name type="common">Rape</name>
    <dbReference type="NCBI Taxonomy" id="3708"/>
    <lineage>
        <taxon>Eukaryota</taxon>
        <taxon>Viridiplantae</taxon>
        <taxon>Streptophyta</taxon>
        <taxon>Embryophyta</taxon>
        <taxon>Tracheophyta</taxon>
        <taxon>Spermatophyta</taxon>
        <taxon>Magnoliopsida</taxon>
        <taxon>eudicotyledons</taxon>
        <taxon>Gunneridae</taxon>
        <taxon>Pentapetalae</taxon>
        <taxon>rosids</taxon>
        <taxon>malvids</taxon>
        <taxon>Brassicales</taxon>
        <taxon>Brassicaceae</taxon>
        <taxon>Brassiceae</taxon>
        <taxon>Brassica</taxon>
    </lineage>
</organism>
<comment type="caution">
    <text evidence="2">The sequence shown here is derived from an EMBL/GenBank/DDBJ whole genome shotgun (WGS) entry which is preliminary data.</text>
</comment>
<feature type="compositionally biased region" description="Low complexity" evidence="1">
    <location>
        <begin position="128"/>
        <end position="140"/>
    </location>
</feature>
<keyword evidence="3" id="KW-1185">Reference proteome</keyword>
<evidence type="ECO:0000256" key="1">
    <source>
        <dbReference type="SAM" id="MobiDB-lite"/>
    </source>
</evidence>
<dbReference type="EMBL" id="JAGKQM010000012">
    <property type="protein sequence ID" value="KAH0898185.1"/>
    <property type="molecule type" value="Genomic_DNA"/>
</dbReference>
<evidence type="ECO:0000313" key="2">
    <source>
        <dbReference type="EMBL" id="KAH0898185.1"/>
    </source>
</evidence>
<reference evidence="2 3" key="1">
    <citation type="submission" date="2021-05" db="EMBL/GenBank/DDBJ databases">
        <title>Genome Assembly of Synthetic Allotetraploid Brassica napus Reveals Homoeologous Exchanges between Subgenomes.</title>
        <authorList>
            <person name="Davis J.T."/>
        </authorList>
    </citation>
    <scope>NUCLEOTIDE SEQUENCE [LARGE SCALE GENOMIC DNA]</scope>
    <source>
        <strain evidence="3">cv. Da-Ae</strain>
        <tissue evidence="2">Seedling</tissue>
    </source>
</reference>
<dbReference type="Proteomes" id="UP000824890">
    <property type="component" value="Unassembled WGS sequence"/>
</dbReference>
<proteinExistence type="predicted"/>
<feature type="region of interest" description="Disordered" evidence="1">
    <location>
        <begin position="88"/>
        <end position="156"/>
    </location>
</feature>
<name>A0ABQ8B055_BRANA</name>
<evidence type="ECO:0000313" key="3">
    <source>
        <dbReference type="Proteomes" id="UP000824890"/>
    </source>
</evidence>
<accession>A0ABQ8B055</accession>